<accession>A0A2T5IRR7</accession>
<evidence type="ECO:0000313" key="1">
    <source>
        <dbReference type="EMBL" id="PTQ86535.1"/>
    </source>
</evidence>
<dbReference type="AlphaFoldDB" id="A0A2T5IRR7"/>
<dbReference type="RefSeq" id="WP_275656216.1">
    <property type="nucleotide sequence ID" value="NZ_QAON01000041.1"/>
</dbReference>
<name>A0A2T5IRR7_9GAMM</name>
<sequence length="498" mass="56842">MRDEINLPNRIPSRLGNNVSTGSYRQSYIQFANCETLYHVVNEVQTNTKTPIELVLMTALAAISISCQNLIDVQLPIGNIIPTSLMLLLVSDSGERKSTVEKKLFASIREFEDAQLEVYKEQLAEWKISNNIVEQKQKGLKDAIRKLASKGLDATNEEEQLKKMNRTLVSPPKKFKLLYENATSEALFSGLSNDFPAAGLVSSEGKNIFKSTAFKDFGKQNAIWSGENIIVDRVKGESYHIRGARLTVFIMVQSDILQDYLEKEGQNARSSGLLARALMYEPQSIQGQRYIENTTTSWEHIHYFNDRIKSLLEMNVNHVGGERKVIQFSTEAAEAWVNYFNWVEFNINPRGIYRQTKDHASKLAENVGRVAALLHFFEGYDGDISLSTFNMAKNICHACSEFFVQKFDVQAQEEVDADILLNWLYNICDPVFLHGRYVAKNFVRQRCKNQLRDTDRLNKAINVLVRRGDILVVIHERTKYIDIEPNLMQKFGFNLASL</sequence>
<proteinExistence type="predicted"/>
<evidence type="ECO:0000313" key="2">
    <source>
        <dbReference type="Proteomes" id="UP000244223"/>
    </source>
</evidence>
<organism evidence="1 2">
    <name type="scientific">Agitococcus lubricus</name>
    <dbReference type="NCBI Taxonomy" id="1077255"/>
    <lineage>
        <taxon>Bacteria</taxon>
        <taxon>Pseudomonadati</taxon>
        <taxon>Pseudomonadota</taxon>
        <taxon>Gammaproteobacteria</taxon>
        <taxon>Moraxellales</taxon>
        <taxon>Moraxellaceae</taxon>
        <taxon>Agitococcus</taxon>
    </lineage>
</organism>
<dbReference type="Pfam" id="PF13148">
    <property type="entry name" value="DUF3987"/>
    <property type="match status" value="1"/>
</dbReference>
<dbReference type="Proteomes" id="UP000244223">
    <property type="component" value="Unassembled WGS sequence"/>
</dbReference>
<protein>
    <submittedName>
        <fullName evidence="1">Uncharacterized protein DUF3987</fullName>
    </submittedName>
</protein>
<gene>
    <name evidence="1" type="ORF">C8N29_1412</name>
</gene>
<dbReference type="EMBL" id="QAON01000041">
    <property type="protein sequence ID" value="PTQ86535.1"/>
    <property type="molecule type" value="Genomic_DNA"/>
</dbReference>
<keyword evidence="2" id="KW-1185">Reference proteome</keyword>
<comment type="caution">
    <text evidence="1">The sequence shown here is derived from an EMBL/GenBank/DDBJ whole genome shotgun (WGS) entry which is preliminary data.</text>
</comment>
<dbReference type="InterPro" id="IPR025048">
    <property type="entry name" value="DUF3987"/>
</dbReference>
<reference evidence="1 2" key="1">
    <citation type="submission" date="2018-04" db="EMBL/GenBank/DDBJ databases">
        <title>Genomic Encyclopedia of Archaeal and Bacterial Type Strains, Phase II (KMG-II): from individual species to whole genera.</title>
        <authorList>
            <person name="Goeker M."/>
        </authorList>
    </citation>
    <scope>NUCLEOTIDE SEQUENCE [LARGE SCALE GENOMIC DNA]</scope>
    <source>
        <strain evidence="1 2">DSM 5822</strain>
    </source>
</reference>